<dbReference type="Proteomes" id="UP000494120">
    <property type="component" value="Unassembled WGS sequence"/>
</dbReference>
<keyword evidence="1 3" id="KW-0597">Phosphoprotein</keyword>
<dbReference type="CDD" id="cd17535">
    <property type="entry name" value="REC_NarL-like"/>
    <property type="match status" value="1"/>
</dbReference>
<keyword evidence="10" id="KW-1185">Reference proteome</keyword>
<dbReference type="GO" id="GO:0000160">
    <property type="term" value="P:phosphorelay signal transduction system"/>
    <property type="evidence" value="ECO:0007669"/>
    <property type="project" value="InterPro"/>
</dbReference>
<evidence type="ECO:0000313" key="7">
    <source>
        <dbReference type="EMBL" id="OXI42324.1"/>
    </source>
</evidence>
<dbReference type="EMBL" id="NKFA01000008">
    <property type="protein sequence ID" value="OXI42324.1"/>
    <property type="molecule type" value="Genomic_DNA"/>
</dbReference>
<dbReference type="InterPro" id="IPR001789">
    <property type="entry name" value="Sig_transdc_resp-reg_receiver"/>
</dbReference>
<dbReference type="SMART" id="SM00448">
    <property type="entry name" value="REC"/>
    <property type="match status" value="1"/>
</dbReference>
<accession>A0A228IIT8</accession>
<reference evidence="7" key="1">
    <citation type="submission" date="2017-06" db="EMBL/GenBank/DDBJ databases">
        <authorList>
            <person name="Kim H.J."/>
            <person name="Triplett B.A."/>
        </authorList>
    </citation>
    <scope>NUCLEOTIDE SEQUENCE [LARGE SCALE GENOMIC DNA]</scope>
    <source>
        <strain evidence="7">AU17325</strain>
    </source>
</reference>
<evidence type="ECO:0000256" key="1">
    <source>
        <dbReference type="ARBA" id="ARBA00022553"/>
    </source>
</evidence>
<gene>
    <name evidence="8" type="ORF">BLA17378_08490</name>
    <name evidence="6" type="ORF">BLA3211_01114</name>
    <name evidence="7" type="ORF">CFB84_24190</name>
</gene>
<evidence type="ECO:0000313" key="6">
    <source>
        <dbReference type="EMBL" id="CAB3961373.1"/>
    </source>
</evidence>
<dbReference type="SMART" id="SM00421">
    <property type="entry name" value="HTH_LUXR"/>
    <property type="match status" value="1"/>
</dbReference>
<dbReference type="InterPro" id="IPR000792">
    <property type="entry name" value="Tscrpt_reg_LuxR_C"/>
</dbReference>
<dbReference type="GO" id="GO:0006355">
    <property type="term" value="P:regulation of DNA-templated transcription"/>
    <property type="evidence" value="ECO:0007669"/>
    <property type="project" value="InterPro"/>
</dbReference>
<evidence type="ECO:0000256" key="3">
    <source>
        <dbReference type="PROSITE-ProRule" id="PRU00169"/>
    </source>
</evidence>
<dbReference type="OrthoDB" id="8585266at2"/>
<dbReference type="InterPro" id="IPR016032">
    <property type="entry name" value="Sig_transdc_resp-reg_C-effctor"/>
</dbReference>
<feature type="modified residue" description="4-aspartylphosphate" evidence="3">
    <location>
        <position position="55"/>
    </location>
</feature>
<evidence type="ECO:0000313" key="8">
    <source>
        <dbReference type="EMBL" id="VWD47684.1"/>
    </source>
</evidence>
<dbReference type="SUPFAM" id="SSF52172">
    <property type="entry name" value="CheY-like"/>
    <property type="match status" value="1"/>
</dbReference>
<proteinExistence type="predicted"/>
<dbReference type="InterPro" id="IPR051015">
    <property type="entry name" value="EvgA-like"/>
</dbReference>
<dbReference type="PANTHER" id="PTHR45566">
    <property type="entry name" value="HTH-TYPE TRANSCRIPTIONAL REGULATOR YHJB-RELATED"/>
    <property type="match status" value="1"/>
</dbReference>
<dbReference type="CDD" id="cd06170">
    <property type="entry name" value="LuxR_C_like"/>
    <property type="match status" value="1"/>
</dbReference>
<reference evidence="9" key="2">
    <citation type="submission" date="2017-06" db="EMBL/GenBank/DDBJ databases">
        <authorList>
            <person name="LiPuma J."/>
            <person name="Spilker T."/>
        </authorList>
    </citation>
    <scope>NUCLEOTIDE SEQUENCE [LARGE SCALE GENOMIC DNA]</scope>
    <source>
        <strain evidence="9">AU17325</strain>
    </source>
</reference>
<evidence type="ECO:0000256" key="2">
    <source>
        <dbReference type="ARBA" id="ARBA00023125"/>
    </source>
</evidence>
<feature type="domain" description="HTH luxR-type" evidence="4">
    <location>
        <begin position="139"/>
        <end position="204"/>
    </location>
</feature>
<dbReference type="InterPro" id="IPR011006">
    <property type="entry name" value="CheY-like_superfamily"/>
</dbReference>
<organism evidence="7 9">
    <name type="scientific">Burkholderia aenigmatica</name>
    <dbReference type="NCBI Taxonomy" id="2015348"/>
    <lineage>
        <taxon>Bacteria</taxon>
        <taxon>Pseudomonadati</taxon>
        <taxon>Pseudomonadota</taxon>
        <taxon>Betaproteobacteria</taxon>
        <taxon>Burkholderiales</taxon>
        <taxon>Burkholderiaceae</taxon>
        <taxon>Burkholderia</taxon>
        <taxon>Burkholderia cepacia complex</taxon>
    </lineage>
</organism>
<feature type="domain" description="Response regulatory" evidence="5">
    <location>
        <begin position="4"/>
        <end position="123"/>
    </location>
</feature>
<dbReference type="PANTHER" id="PTHR45566:SF2">
    <property type="entry name" value="NARL SUBFAMILY"/>
    <property type="match status" value="1"/>
</dbReference>
<dbReference type="Proteomes" id="UP000214600">
    <property type="component" value="Unassembled WGS sequence"/>
</dbReference>
<keyword evidence="2 7" id="KW-0238">DNA-binding</keyword>
<dbReference type="InterPro" id="IPR036388">
    <property type="entry name" value="WH-like_DNA-bd_sf"/>
</dbReference>
<evidence type="ECO:0000313" key="9">
    <source>
        <dbReference type="Proteomes" id="UP000214600"/>
    </source>
</evidence>
<evidence type="ECO:0000259" key="5">
    <source>
        <dbReference type="PROSITE" id="PS50110"/>
    </source>
</evidence>
<sequence>MSIRVVIADDHPLMLYGIRHALASETSISVVGEALEPGALLSCIARTHCDVVVTDFAMPGRAHADGLLMLEAIREAFPLVRVVVLTMLDNPALMQNICNTGVLTVLNKRGVAADLARAIVAAYAGRPFLPAVRPMPTAVNDDVYALSPREIEVVRMCASGMTMTDIAHYYGRSIKTISTQKHNAMKKLGIRSDAELFLYVSGNGLA</sequence>
<dbReference type="Proteomes" id="UP000494301">
    <property type="component" value="Unassembled WGS sequence"/>
</dbReference>
<dbReference type="AlphaFoldDB" id="A0A228IIT8"/>
<dbReference type="Pfam" id="PF00072">
    <property type="entry name" value="Response_reg"/>
    <property type="match status" value="1"/>
</dbReference>
<dbReference type="GO" id="GO:0003677">
    <property type="term" value="F:DNA binding"/>
    <property type="evidence" value="ECO:0007669"/>
    <property type="project" value="UniProtKB-KW"/>
</dbReference>
<name>A0A228IIT8_9BURK</name>
<dbReference type="GeneID" id="99661227"/>
<protein>
    <submittedName>
        <fullName evidence="7">DNA-binding response regulator</fullName>
    </submittedName>
</protein>
<dbReference type="SUPFAM" id="SSF46894">
    <property type="entry name" value="C-terminal effector domain of the bipartite response regulators"/>
    <property type="match status" value="1"/>
</dbReference>
<evidence type="ECO:0000259" key="4">
    <source>
        <dbReference type="PROSITE" id="PS50043"/>
    </source>
</evidence>
<evidence type="ECO:0000313" key="11">
    <source>
        <dbReference type="Proteomes" id="UP000494301"/>
    </source>
</evidence>
<dbReference type="PRINTS" id="PR00038">
    <property type="entry name" value="HTHLUXR"/>
</dbReference>
<dbReference type="PROSITE" id="PS50043">
    <property type="entry name" value="HTH_LUXR_2"/>
    <property type="match status" value="1"/>
</dbReference>
<dbReference type="InterPro" id="IPR058245">
    <property type="entry name" value="NreC/VraR/RcsB-like_REC"/>
</dbReference>
<dbReference type="RefSeq" id="WP_043179870.1">
    <property type="nucleotide sequence ID" value="NZ_CABVQF010000022.1"/>
</dbReference>
<evidence type="ECO:0000313" key="10">
    <source>
        <dbReference type="Proteomes" id="UP000494120"/>
    </source>
</evidence>
<reference evidence="7 9" key="3">
    <citation type="submission" date="2017-08" db="EMBL/GenBank/DDBJ databases">
        <title>WGS of novel Burkholderia cepaca complex species.</title>
        <authorList>
            <person name="Lipuma J."/>
            <person name="Spilker T."/>
        </authorList>
    </citation>
    <scope>NUCLEOTIDE SEQUENCE [LARGE SCALE GENOMIC DNA]</scope>
    <source>
        <strain evidence="7 9">AU17325</strain>
    </source>
</reference>
<dbReference type="Gene3D" id="3.40.50.2300">
    <property type="match status" value="1"/>
</dbReference>
<dbReference type="EMBL" id="CABVQG010000074">
    <property type="protein sequence ID" value="VWD47684.1"/>
    <property type="molecule type" value="Genomic_DNA"/>
</dbReference>
<dbReference type="PROSITE" id="PS50110">
    <property type="entry name" value="RESPONSE_REGULATORY"/>
    <property type="match status" value="1"/>
</dbReference>
<dbReference type="Gene3D" id="1.10.10.10">
    <property type="entry name" value="Winged helix-like DNA-binding domain superfamily/Winged helix DNA-binding domain"/>
    <property type="match status" value="1"/>
</dbReference>
<dbReference type="EMBL" id="CABWIL020000003">
    <property type="protein sequence ID" value="CAB3961373.1"/>
    <property type="molecule type" value="Genomic_DNA"/>
</dbReference>
<reference evidence="6 11" key="4">
    <citation type="submission" date="2020-04" db="EMBL/GenBank/DDBJ databases">
        <authorList>
            <person name="Depoorter E."/>
        </authorList>
    </citation>
    <scope>NUCLEOTIDE SEQUENCE [LARGE SCALE GENOMIC DNA]</scope>
    <source>
        <strain evidence="6 11">BCC0217</strain>
        <strain evidence="8 10">R-17378</strain>
    </source>
</reference>
<dbReference type="Pfam" id="PF00196">
    <property type="entry name" value="GerE"/>
    <property type="match status" value="1"/>
</dbReference>